<dbReference type="Proteomes" id="UP001219934">
    <property type="component" value="Unassembled WGS sequence"/>
</dbReference>
<organism evidence="2 3">
    <name type="scientific">Pogonophryne albipinna</name>
    <dbReference type="NCBI Taxonomy" id="1090488"/>
    <lineage>
        <taxon>Eukaryota</taxon>
        <taxon>Metazoa</taxon>
        <taxon>Chordata</taxon>
        <taxon>Craniata</taxon>
        <taxon>Vertebrata</taxon>
        <taxon>Euteleostomi</taxon>
        <taxon>Actinopterygii</taxon>
        <taxon>Neopterygii</taxon>
        <taxon>Teleostei</taxon>
        <taxon>Neoteleostei</taxon>
        <taxon>Acanthomorphata</taxon>
        <taxon>Eupercaria</taxon>
        <taxon>Perciformes</taxon>
        <taxon>Notothenioidei</taxon>
        <taxon>Pogonophryne</taxon>
    </lineage>
</organism>
<protein>
    <submittedName>
        <fullName evidence="2">Uncharacterized protein</fullName>
    </submittedName>
</protein>
<accession>A0AAD6AQ61</accession>
<reference evidence="2" key="1">
    <citation type="submission" date="2022-11" db="EMBL/GenBank/DDBJ databases">
        <title>Chromosome-level genome of Pogonophryne albipinna.</title>
        <authorList>
            <person name="Jo E."/>
        </authorList>
    </citation>
    <scope>NUCLEOTIDE SEQUENCE</scope>
    <source>
        <strain evidence="2">SGF0006</strain>
        <tissue evidence="2">Muscle</tissue>
    </source>
</reference>
<feature type="non-terminal residue" evidence="2">
    <location>
        <position position="103"/>
    </location>
</feature>
<feature type="non-terminal residue" evidence="2">
    <location>
        <position position="1"/>
    </location>
</feature>
<sequence>LQNRFNPARRRRHADTHRHADTAAASLPQRGFDQNEAFMGNDWRMHPLLSLQIYLTERRGGGEEGGYWGGSRGGGGMKSPPHAGRHLLKAALDSLFLHLLVRS</sequence>
<comment type="caution">
    <text evidence="2">The sequence shown here is derived from an EMBL/GenBank/DDBJ whole genome shotgun (WGS) entry which is preliminary data.</text>
</comment>
<gene>
    <name evidence="2" type="ORF">JOQ06_004343</name>
</gene>
<name>A0AAD6AQ61_9TELE</name>
<evidence type="ECO:0000313" key="3">
    <source>
        <dbReference type="Proteomes" id="UP001219934"/>
    </source>
</evidence>
<feature type="compositionally biased region" description="Basic residues" evidence="1">
    <location>
        <begin position="7"/>
        <end position="16"/>
    </location>
</feature>
<feature type="region of interest" description="Disordered" evidence="1">
    <location>
        <begin position="1"/>
        <end position="31"/>
    </location>
</feature>
<evidence type="ECO:0000313" key="2">
    <source>
        <dbReference type="EMBL" id="KAJ4928717.1"/>
    </source>
</evidence>
<keyword evidence="3" id="KW-1185">Reference proteome</keyword>
<dbReference type="AlphaFoldDB" id="A0AAD6AQ61"/>
<evidence type="ECO:0000256" key="1">
    <source>
        <dbReference type="SAM" id="MobiDB-lite"/>
    </source>
</evidence>
<dbReference type="EMBL" id="JAPTMU010000017">
    <property type="protein sequence ID" value="KAJ4928717.1"/>
    <property type="molecule type" value="Genomic_DNA"/>
</dbReference>
<proteinExistence type="predicted"/>